<gene>
    <name evidence="1" type="ORF">LTR97_000865</name>
</gene>
<name>A0AAN7WKT0_9PEZI</name>
<proteinExistence type="predicted"/>
<organism evidence="1 2">
    <name type="scientific">Elasticomyces elasticus</name>
    <dbReference type="NCBI Taxonomy" id="574655"/>
    <lineage>
        <taxon>Eukaryota</taxon>
        <taxon>Fungi</taxon>
        <taxon>Dikarya</taxon>
        <taxon>Ascomycota</taxon>
        <taxon>Pezizomycotina</taxon>
        <taxon>Dothideomycetes</taxon>
        <taxon>Dothideomycetidae</taxon>
        <taxon>Mycosphaerellales</taxon>
        <taxon>Teratosphaeriaceae</taxon>
        <taxon>Elasticomyces</taxon>
    </lineage>
</organism>
<dbReference type="Gene3D" id="3.40.630.30">
    <property type="match status" value="1"/>
</dbReference>
<comment type="caution">
    <text evidence="1">The sequence shown here is derived from an EMBL/GenBank/DDBJ whole genome shotgun (WGS) entry which is preliminary data.</text>
</comment>
<accession>A0AAN7WKT0</accession>
<evidence type="ECO:0000313" key="1">
    <source>
        <dbReference type="EMBL" id="KAK5708325.1"/>
    </source>
</evidence>
<protein>
    <submittedName>
        <fullName evidence="1">Uncharacterized protein</fullName>
    </submittedName>
</protein>
<dbReference type="Proteomes" id="UP001310594">
    <property type="component" value="Unassembled WGS sequence"/>
</dbReference>
<evidence type="ECO:0000313" key="2">
    <source>
        <dbReference type="Proteomes" id="UP001310594"/>
    </source>
</evidence>
<dbReference type="EMBL" id="JAVRQU010000001">
    <property type="protein sequence ID" value="KAK5708325.1"/>
    <property type="molecule type" value="Genomic_DNA"/>
</dbReference>
<sequence>MHSFIATPKSVECALFLPEHQRTEHVFEAMSTIHQVLFEELGYDQSYFRRGALVKDAKRVGELLGTSFPGILRRQMLVEDGSSTNLYSMTREQWPSATLAAEGWLASHPIVQRKP</sequence>
<reference evidence="1" key="1">
    <citation type="submission" date="2023-08" db="EMBL/GenBank/DDBJ databases">
        <title>Black Yeasts Isolated from many extreme environments.</title>
        <authorList>
            <person name="Coleine C."/>
            <person name="Stajich J.E."/>
            <person name="Selbmann L."/>
        </authorList>
    </citation>
    <scope>NUCLEOTIDE SEQUENCE</scope>
    <source>
        <strain evidence="1">CCFEE 5810</strain>
    </source>
</reference>
<dbReference type="AlphaFoldDB" id="A0AAN7WKT0"/>